<keyword evidence="3" id="KW-0268">Exocytosis</keyword>
<feature type="compositionally biased region" description="Low complexity" evidence="4">
    <location>
        <begin position="442"/>
        <end position="451"/>
    </location>
</feature>
<dbReference type="SUPFAM" id="SSF74788">
    <property type="entry name" value="Cullin repeat-like"/>
    <property type="match status" value="1"/>
</dbReference>
<evidence type="ECO:0000256" key="4">
    <source>
        <dbReference type="SAM" id="MobiDB-lite"/>
    </source>
</evidence>
<reference evidence="6 7" key="1">
    <citation type="submission" date="2024-06" db="EMBL/GenBank/DDBJ databases">
        <title>A chromosome level genome sequence of Diviner's sage (Salvia divinorum).</title>
        <authorList>
            <person name="Ford S.A."/>
            <person name="Ro D.-K."/>
            <person name="Ness R.W."/>
            <person name="Phillips M.A."/>
        </authorList>
    </citation>
    <scope>NUCLEOTIDE SEQUENCE [LARGE SCALE GENOMIC DNA]</scope>
    <source>
        <strain evidence="6">SAF-2024a</strain>
        <tissue evidence="6">Leaf</tissue>
    </source>
</reference>
<protein>
    <recommendedName>
        <fullName evidence="3">Exocyst subunit Exo70 family protein</fullName>
    </recommendedName>
</protein>
<dbReference type="Gene3D" id="1.20.1280.170">
    <property type="entry name" value="Exocyst complex component Exo70"/>
    <property type="match status" value="1"/>
</dbReference>
<accession>A0ABD1G3U6</accession>
<evidence type="ECO:0000256" key="3">
    <source>
        <dbReference type="RuleBase" id="RU365026"/>
    </source>
</evidence>
<evidence type="ECO:0000313" key="6">
    <source>
        <dbReference type="EMBL" id="KAL1538783.1"/>
    </source>
</evidence>
<dbReference type="Pfam" id="PF03081">
    <property type="entry name" value="Exo70_C"/>
    <property type="match status" value="1"/>
</dbReference>
<evidence type="ECO:0000313" key="7">
    <source>
        <dbReference type="Proteomes" id="UP001567538"/>
    </source>
</evidence>
<comment type="caution">
    <text evidence="6">The sequence shown here is derived from an EMBL/GenBank/DDBJ whole genome shotgun (WGS) entry which is preliminary data.</text>
</comment>
<keyword evidence="7" id="KW-1185">Reference proteome</keyword>
<dbReference type="EMBL" id="JBEAFC010000010">
    <property type="protein sequence ID" value="KAL1538783.1"/>
    <property type="molecule type" value="Genomic_DNA"/>
</dbReference>
<dbReference type="GO" id="GO:0015031">
    <property type="term" value="P:protein transport"/>
    <property type="evidence" value="ECO:0007669"/>
    <property type="project" value="UniProtKB-KW"/>
</dbReference>
<dbReference type="InterPro" id="IPR016159">
    <property type="entry name" value="Cullin_repeat-like_dom_sf"/>
</dbReference>
<keyword evidence="3" id="KW-0653">Protein transport</keyword>
<keyword evidence="2 3" id="KW-0813">Transport</keyword>
<organism evidence="6 7">
    <name type="scientific">Salvia divinorum</name>
    <name type="common">Maria pastora</name>
    <name type="synonym">Diviner's sage</name>
    <dbReference type="NCBI Taxonomy" id="28513"/>
    <lineage>
        <taxon>Eukaryota</taxon>
        <taxon>Viridiplantae</taxon>
        <taxon>Streptophyta</taxon>
        <taxon>Embryophyta</taxon>
        <taxon>Tracheophyta</taxon>
        <taxon>Spermatophyta</taxon>
        <taxon>Magnoliopsida</taxon>
        <taxon>eudicotyledons</taxon>
        <taxon>Gunneridae</taxon>
        <taxon>Pentapetalae</taxon>
        <taxon>asterids</taxon>
        <taxon>lamiids</taxon>
        <taxon>Lamiales</taxon>
        <taxon>Lamiaceae</taxon>
        <taxon>Nepetoideae</taxon>
        <taxon>Mentheae</taxon>
        <taxon>Salviinae</taxon>
        <taxon>Salvia</taxon>
        <taxon>Salvia subgen. Calosphace</taxon>
    </lineage>
</organism>
<sequence>MGDCSAAEAVMMEAEEDLIASAQKIMRALESDMKLSDYARNVLANLGSRLSSLAVASESRDEVSEEEGEGEGVDEIEQQLDRIQEKVMSWENNQSIMIWDCSSEEAYDYMKAVDEARRLVEVLESRSGSEDGGSLRRAHDILQTAMARLEEEFRHLLVQNRQPFEPEHMSFRSTEDDLIEAGSVISSGDDSLEDVRESMGRTSEEYVVELVSQDVVHDLKSIAGLMFDSGYERECSQVFVNVQKDALDDCLFSLEVEKLSIEDVLKMEWNALNSKIRRWIRVMKVFVRVSLGSEKLLADQILGELGSACFADSSKSAMLQLLNFSEAITIGPHQPEKLIRILDMYEVLDDLMPDITALYPDEAGTCVRAECQDVLERLGECAKTTFVEFEHAVASNVSSNAFPGGGVHPLTRYVMNYFKALMDYRRTLDVVLKGRDQKDDSVPASPDASPSGEEEEEDGSSGSSSASAMAVHFKSLISILESNLNGKAKLYKEESLQRLFLMNNIHYMAEKVKGSDLRTVLGDDWIRKHNWKFQQHAMNYERATWSSILALLRDEGLQNPGSSSRSLKERLQSFYLSFEEVYKNQTGWSIPDAQLRDDLRISTSLKVIQAYRTYVGRHSNHISEKHIKYSADDLEDYLLDLFEGSQKSLHGSHRK</sequence>
<feature type="compositionally biased region" description="Acidic residues" evidence="4">
    <location>
        <begin position="63"/>
        <end position="74"/>
    </location>
</feature>
<feature type="region of interest" description="Disordered" evidence="4">
    <location>
        <begin position="435"/>
        <end position="465"/>
    </location>
</feature>
<comment type="function">
    <text evidence="3">Component of the exocyst complex.</text>
</comment>
<dbReference type="GO" id="GO:0006887">
    <property type="term" value="P:exocytosis"/>
    <property type="evidence" value="ECO:0007669"/>
    <property type="project" value="UniProtKB-KW"/>
</dbReference>
<dbReference type="AlphaFoldDB" id="A0ABD1G3U6"/>
<comment type="similarity">
    <text evidence="1 3">Belongs to the EXO70 family.</text>
</comment>
<evidence type="ECO:0000259" key="5">
    <source>
        <dbReference type="Pfam" id="PF03081"/>
    </source>
</evidence>
<proteinExistence type="inferred from homology"/>
<feature type="domain" description="Exocyst complex subunit Exo70 C-terminal" evidence="5">
    <location>
        <begin position="278"/>
        <end position="640"/>
    </location>
</feature>
<dbReference type="PANTHER" id="PTHR12542:SF49">
    <property type="entry name" value="EXOCYST SUBUNIT EXO70 FAMILY PROTEIN"/>
    <property type="match status" value="1"/>
</dbReference>
<feature type="region of interest" description="Disordered" evidence="4">
    <location>
        <begin position="55"/>
        <end position="74"/>
    </location>
</feature>
<dbReference type="PANTHER" id="PTHR12542">
    <property type="entry name" value="EXOCYST COMPLEX PROTEIN EXO70"/>
    <property type="match status" value="1"/>
</dbReference>
<gene>
    <name evidence="6" type="ORF">AAHA92_27486</name>
</gene>
<evidence type="ECO:0000256" key="1">
    <source>
        <dbReference type="ARBA" id="ARBA00006756"/>
    </source>
</evidence>
<name>A0ABD1G3U6_SALDI</name>
<evidence type="ECO:0000256" key="2">
    <source>
        <dbReference type="ARBA" id="ARBA00022448"/>
    </source>
</evidence>
<dbReference type="InterPro" id="IPR004140">
    <property type="entry name" value="Exo70"/>
</dbReference>
<dbReference type="Pfam" id="PF20669">
    <property type="entry name" value="Exo70_N"/>
    <property type="match status" value="1"/>
</dbReference>
<dbReference type="Proteomes" id="UP001567538">
    <property type="component" value="Unassembled WGS sequence"/>
</dbReference>
<dbReference type="InterPro" id="IPR046364">
    <property type="entry name" value="Exo70_C"/>
</dbReference>